<feature type="compositionally biased region" description="Polar residues" evidence="6">
    <location>
        <begin position="58"/>
        <end position="70"/>
    </location>
</feature>
<feature type="region of interest" description="Disordered" evidence="6">
    <location>
        <begin position="137"/>
        <end position="167"/>
    </location>
</feature>
<evidence type="ECO:0000256" key="2">
    <source>
        <dbReference type="ARBA" id="ARBA00023015"/>
    </source>
</evidence>
<evidence type="ECO:0000256" key="5">
    <source>
        <dbReference type="PROSITE-ProRule" id="PRU01191"/>
    </source>
</evidence>
<feature type="region of interest" description="VHIID" evidence="5">
    <location>
        <begin position="291"/>
        <end position="356"/>
    </location>
</feature>
<dbReference type="PANTHER" id="PTHR31636">
    <property type="entry name" value="OSJNBA0084A10.13 PROTEIN-RELATED"/>
    <property type="match status" value="1"/>
</dbReference>
<reference evidence="8" key="1">
    <citation type="submission" date="2016-04" db="EMBL/GenBank/DDBJ databases">
        <title>Cephalotus genome sequencing.</title>
        <authorList>
            <person name="Fukushima K."/>
            <person name="Hasebe M."/>
            <person name="Fang X."/>
        </authorList>
    </citation>
    <scope>NUCLEOTIDE SEQUENCE [LARGE SCALE GENOMIC DNA]</scope>
    <source>
        <strain evidence="8">cv. St1</strain>
    </source>
</reference>
<sequence length="584" mass="64764">MDSHHLFGYGVTSAGLSYSSSQSTVPHKLFSSLKLDIGKSPSSPFSTQFDCETITPFGDSQEQHSSTENLSGVSPSHNSSLSSTSYFHRLSPTVDCRQDSLLVCSGGSSNLQDANCSPSVNIQNALQELETALMGPDGEEEVNMPNTSFGENTRLQPPGQRSTAWSQDLQGSHVIQPQPAIVSKLRQSGEGAHSEKRQKTIEESSSQRNPPVNLKQLLIACAKALSESKINDFDKLIEKARGSVSISGEPIQRLGAYMVEGLVARKEASGSNIYRALRCREPESKDLLSYMQILYEICPYLKFGYLAANGAIAEACRNEDRIHIIDFQIAQGTQWITLLQALAARPSGAPLVRITGIDDPVSQYARGDGLDAVGRRLKEISMKFNIPVEFHGLPVFAPCVTQDMLDVRPGEALAVNFPLQLHHTPDESVDVNNPRDGLLRMVKSLSPKVTTLVEQESNTNTTPFLTRFVEALEYYLAMFESIDVTMPRSQKERINVEQHCLARDIVNVIACEGKERVERHELFGKWKSRLTMAGFQQYPMSLYVNSVIRTLLKRYSEHYTLVDKDGAMLLGWKDRHLISASAWH</sequence>
<organism evidence="7 8">
    <name type="scientific">Cephalotus follicularis</name>
    <name type="common">Albany pitcher plant</name>
    <dbReference type="NCBI Taxonomy" id="3775"/>
    <lineage>
        <taxon>Eukaryota</taxon>
        <taxon>Viridiplantae</taxon>
        <taxon>Streptophyta</taxon>
        <taxon>Embryophyta</taxon>
        <taxon>Tracheophyta</taxon>
        <taxon>Spermatophyta</taxon>
        <taxon>Magnoliopsida</taxon>
        <taxon>eudicotyledons</taxon>
        <taxon>Gunneridae</taxon>
        <taxon>Pentapetalae</taxon>
        <taxon>rosids</taxon>
        <taxon>fabids</taxon>
        <taxon>Oxalidales</taxon>
        <taxon>Cephalotaceae</taxon>
        <taxon>Cephalotus</taxon>
    </lineage>
</organism>
<evidence type="ECO:0000256" key="4">
    <source>
        <dbReference type="ARBA" id="ARBA00023242"/>
    </source>
</evidence>
<feature type="region of interest" description="Disordered" evidence="6">
    <location>
        <begin position="51"/>
        <end position="82"/>
    </location>
</feature>
<dbReference type="GO" id="GO:0005634">
    <property type="term" value="C:nucleus"/>
    <property type="evidence" value="ECO:0007669"/>
    <property type="project" value="UniProtKB-SubCell"/>
</dbReference>
<dbReference type="OrthoDB" id="1910309at2759"/>
<dbReference type="PROSITE" id="PS50985">
    <property type="entry name" value="GRAS"/>
    <property type="match status" value="1"/>
</dbReference>
<dbReference type="InterPro" id="IPR005202">
    <property type="entry name" value="TF_GRAS"/>
</dbReference>
<comment type="caution">
    <text evidence="7">The sequence shown here is derived from an EMBL/GenBank/DDBJ whole genome shotgun (WGS) entry which is preliminary data.</text>
</comment>
<comment type="subcellular location">
    <subcellularLocation>
        <location evidence="1">Nucleus</location>
    </subcellularLocation>
</comment>
<evidence type="ECO:0000256" key="3">
    <source>
        <dbReference type="ARBA" id="ARBA00023163"/>
    </source>
</evidence>
<proteinExistence type="inferred from homology"/>
<feature type="region of interest" description="SAW" evidence="5">
    <location>
        <begin position="510"/>
        <end position="584"/>
    </location>
</feature>
<evidence type="ECO:0000256" key="6">
    <source>
        <dbReference type="SAM" id="MobiDB-lite"/>
    </source>
</evidence>
<keyword evidence="2" id="KW-0805">Transcription regulation</keyword>
<comment type="caution">
    <text evidence="5">Lacks conserved residue(s) required for the propagation of feature annotation.</text>
</comment>
<feature type="compositionally biased region" description="Low complexity" evidence="6">
    <location>
        <begin position="71"/>
        <end position="82"/>
    </location>
</feature>
<feature type="compositionally biased region" description="Polar residues" evidence="6">
    <location>
        <begin position="144"/>
        <end position="167"/>
    </location>
</feature>
<dbReference type="Proteomes" id="UP000187406">
    <property type="component" value="Unassembled WGS sequence"/>
</dbReference>
<dbReference type="AlphaFoldDB" id="A0A1Q3D5J2"/>
<feature type="region of interest" description="Disordered" evidence="6">
    <location>
        <begin position="185"/>
        <end position="209"/>
    </location>
</feature>
<feature type="compositionally biased region" description="Basic and acidic residues" evidence="6">
    <location>
        <begin position="192"/>
        <end position="202"/>
    </location>
</feature>
<evidence type="ECO:0000313" key="7">
    <source>
        <dbReference type="EMBL" id="GAV87776.1"/>
    </source>
</evidence>
<accession>A0A1Q3D5J2</accession>
<feature type="short sequence motif" description="VHIID" evidence="5">
    <location>
        <begin position="322"/>
        <end position="326"/>
    </location>
</feature>
<keyword evidence="3" id="KW-0804">Transcription</keyword>
<name>A0A1Q3D5J2_CEPFO</name>
<protein>
    <submittedName>
        <fullName evidence="7">GRAS domain-containing protein</fullName>
    </submittedName>
</protein>
<comment type="similarity">
    <text evidence="5">Belongs to the GRAS family.</text>
</comment>
<feature type="region of interest" description="Leucine repeat I (LRI)" evidence="5">
    <location>
        <begin position="212"/>
        <end position="272"/>
    </location>
</feature>
<dbReference type="STRING" id="3775.A0A1Q3D5J2"/>
<evidence type="ECO:0000313" key="8">
    <source>
        <dbReference type="Proteomes" id="UP000187406"/>
    </source>
</evidence>
<evidence type="ECO:0000256" key="1">
    <source>
        <dbReference type="ARBA" id="ARBA00004123"/>
    </source>
</evidence>
<dbReference type="EMBL" id="BDDD01004508">
    <property type="protein sequence ID" value="GAV87776.1"/>
    <property type="molecule type" value="Genomic_DNA"/>
</dbReference>
<feature type="region of interest" description="Leucine repeat II (LRII)" evidence="5">
    <location>
        <begin position="372"/>
        <end position="404"/>
    </location>
</feature>
<keyword evidence="8" id="KW-1185">Reference proteome</keyword>
<dbReference type="Pfam" id="PF03514">
    <property type="entry name" value="GRAS"/>
    <property type="match status" value="1"/>
</dbReference>
<keyword evidence="4" id="KW-0539">Nucleus</keyword>
<gene>
    <name evidence="7" type="ORF">CFOL_v3_31202</name>
</gene>
<dbReference type="InParanoid" id="A0A1Q3D5J2"/>